<dbReference type="Pfam" id="PF03845">
    <property type="entry name" value="Spore_permease"/>
    <property type="match status" value="1"/>
</dbReference>
<organism evidence="9 10">
    <name type="scientific">Cohnella rhizosphaerae</name>
    <dbReference type="NCBI Taxonomy" id="1457232"/>
    <lineage>
        <taxon>Bacteria</taxon>
        <taxon>Bacillati</taxon>
        <taxon>Bacillota</taxon>
        <taxon>Bacilli</taxon>
        <taxon>Bacillales</taxon>
        <taxon>Paenibacillaceae</taxon>
        <taxon>Cohnella</taxon>
    </lineage>
</organism>
<evidence type="ECO:0000256" key="4">
    <source>
        <dbReference type="ARBA" id="ARBA00022544"/>
    </source>
</evidence>
<accession>A0A9X4KRN1</accession>
<evidence type="ECO:0000256" key="3">
    <source>
        <dbReference type="ARBA" id="ARBA00022448"/>
    </source>
</evidence>
<reference evidence="9" key="1">
    <citation type="submission" date="2022-10" db="EMBL/GenBank/DDBJ databases">
        <title>Comparative genomic analysis of Cohnella hashimotonis sp. nov., isolated from the International Space Station.</title>
        <authorList>
            <person name="Simpson A."/>
            <person name="Venkateswaran K."/>
        </authorList>
    </citation>
    <scope>NUCLEOTIDE SEQUENCE</scope>
    <source>
        <strain evidence="9">DSM 28161</strain>
    </source>
</reference>
<evidence type="ECO:0000256" key="1">
    <source>
        <dbReference type="ARBA" id="ARBA00004141"/>
    </source>
</evidence>
<feature type="transmembrane region" description="Helical" evidence="8">
    <location>
        <begin position="118"/>
        <end position="138"/>
    </location>
</feature>
<dbReference type="RefSeq" id="WP_277529961.1">
    <property type="nucleotide sequence ID" value="NZ_JAPDIA010000003.1"/>
</dbReference>
<evidence type="ECO:0000256" key="7">
    <source>
        <dbReference type="ARBA" id="ARBA00023136"/>
    </source>
</evidence>
<dbReference type="PANTHER" id="PTHR34975">
    <property type="entry name" value="SPORE GERMINATION PROTEIN A2"/>
    <property type="match status" value="1"/>
</dbReference>
<comment type="subcellular location">
    <subcellularLocation>
        <location evidence="1">Membrane</location>
        <topology evidence="1">Multi-pass membrane protein</topology>
    </subcellularLocation>
</comment>
<keyword evidence="4" id="KW-0309">Germination</keyword>
<evidence type="ECO:0000313" key="9">
    <source>
        <dbReference type="EMBL" id="MDG0808966.1"/>
    </source>
</evidence>
<dbReference type="GO" id="GO:0009847">
    <property type="term" value="P:spore germination"/>
    <property type="evidence" value="ECO:0007669"/>
    <property type="project" value="InterPro"/>
</dbReference>
<keyword evidence="10" id="KW-1185">Reference proteome</keyword>
<evidence type="ECO:0000313" key="10">
    <source>
        <dbReference type="Proteomes" id="UP001153404"/>
    </source>
</evidence>
<name>A0A9X4KRN1_9BACL</name>
<evidence type="ECO:0000256" key="5">
    <source>
        <dbReference type="ARBA" id="ARBA00022692"/>
    </source>
</evidence>
<evidence type="ECO:0000256" key="8">
    <source>
        <dbReference type="SAM" id="Phobius"/>
    </source>
</evidence>
<dbReference type="GO" id="GO:0016020">
    <property type="term" value="C:membrane"/>
    <property type="evidence" value="ECO:0007669"/>
    <property type="project" value="UniProtKB-SubCell"/>
</dbReference>
<keyword evidence="7 8" id="KW-0472">Membrane</keyword>
<feature type="transmembrane region" description="Helical" evidence="8">
    <location>
        <begin position="78"/>
        <end position="98"/>
    </location>
</feature>
<evidence type="ECO:0000256" key="2">
    <source>
        <dbReference type="ARBA" id="ARBA00007998"/>
    </source>
</evidence>
<keyword evidence="5 8" id="KW-0812">Transmembrane</keyword>
<gene>
    <name evidence="9" type="ORF">OMP40_05880</name>
</gene>
<feature type="transmembrane region" description="Helical" evidence="8">
    <location>
        <begin position="37"/>
        <end position="57"/>
    </location>
</feature>
<sequence>MLDRISPGAWICLIFSFISGFSTLFLQEAKLLGPDVWMSYICGIAISFGVLCVFYAIQRSYPDLPMPAVFDRLLGKNTAKIVLGLYLAYILEIQGAAFQALTSFYRTVVLPNASSGHIILLLALTTAYASSLGLGTIVRTVQVLLSFFLFFYAPHHCVYL</sequence>
<protein>
    <submittedName>
        <fullName evidence="9">Spore germination protein</fullName>
    </submittedName>
</protein>
<dbReference type="Proteomes" id="UP001153404">
    <property type="component" value="Unassembled WGS sequence"/>
</dbReference>
<keyword evidence="3" id="KW-0813">Transport</keyword>
<comment type="caution">
    <text evidence="9">The sequence shown here is derived from an EMBL/GenBank/DDBJ whole genome shotgun (WGS) entry which is preliminary data.</text>
</comment>
<comment type="similarity">
    <text evidence="2">Belongs to the amino acid-polyamine-organocation (APC) superfamily. Spore germination protein (SGP) (TC 2.A.3.9) family.</text>
</comment>
<dbReference type="EMBL" id="JAPDIA010000003">
    <property type="protein sequence ID" value="MDG0808966.1"/>
    <property type="molecule type" value="Genomic_DNA"/>
</dbReference>
<keyword evidence="6 8" id="KW-1133">Transmembrane helix</keyword>
<dbReference type="AlphaFoldDB" id="A0A9X4KRN1"/>
<feature type="transmembrane region" description="Helical" evidence="8">
    <location>
        <begin position="7"/>
        <end position="25"/>
    </location>
</feature>
<evidence type="ECO:0000256" key="6">
    <source>
        <dbReference type="ARBA" id="ARBA00022989"/>
    </source>
</evidence>
<dbReference type="InterPro" id="IPR004761">
    <property type="entry name" value="Spore_GerAB"/>
</dbReference>
<dbReference type="PANTHER" id="PTHR34975:SF2">
    <property type="entry name" value="SPORE GERMINATION PROTEIN A2"/>
    <property type="match status" value="1"/>
</dbReference>
<proteinExistence type="inferred from homology"/>